<proteinExistence type="predicted"/>
<organism evidence="1">
    <name type="scientific">hydrothermal vent metagenome</name>
    <dbReference type="NCBI Taxonomy" id="652676"/>
    <lineage>
        <taxon>unclassified sequences</taxon>
        <taxon>metagenomes</taxon>
        <taxon>ecological metagenomes</taxon>
    </lineage>
</organism>
<gene>
    <name evidence="1" type="ORF">MNBD_GAMMA04-1701</name>
</gene>
<accession>A0A3B0WZC5</accession>
<evidence type="ECO:0000313" key="1">
    <source>
        <dbReference type="EMBL" id="VAW48954.1"/>
    </source>
</evidence>
<reference evidence="1" key="1">
    <citation type="submission" date="2018-06" db="EMBL/GenBank/DDBJ databases">
        <authorList>
            <person name="Zhirakovskaya E."/>
        </authorList>
    </citation>
    <scope>NUCLEOTIDE SEQUENCE</scope>
</reference>
<dbReference type="EMBL" id="UOFB01000309">
    <property type="protein sequence ID" value="VAW48954.1"/>
    <property type="molecule type" value="Genomic_DNA"/>
</dbReference>
<protein>
    <submittedName>
        <fullName evidence="1">Uncharacterized protein</fullName>
    </submittedName>
</protein>
<sequence length="94" mass="11032">MLSTRLNYGLKYWRLTIHLVLKTKHFGVNNLWWAAQPSAIGWHWYQIIWGLVTVMPIIRNYQSLKVRSCLGWLPESECLALGFKVNQSFPKEAN</sequence>
<name>A0A3B0WZC5_9ZZZZ</name>
<dbReference type="AlphaFoldDB" id="A0A3B0WZC5"/>